<sequence length="85" mass="9556">MEKKILETPFVKVEPELCKGCGLCIEACPPQVLKFHSKFNSKGYHYAYYIGENCTGCGVCFYACPEPEAIIVYKKGYEYVGEEVA</sequence>
<feature type="domain" description="4Fe-4S ferredoxin-type" evidence="4">
    <location>
        <begin position="9"/>
        <end position="38"/>
    </location>
</feature>
<dbReference type="EMBL" id="DRQG01000148">
    <property type="protein sequence ID" value="HGY57180.1"/>
    <property type="molecule type" value="Genomic_DNA"/>
</dbReference>
<keyword evidence="3" id="KW-0411">Iron-sulfur</keyword>
<dbReference type="PANTHER" id="PTHR43122">
    <property type="entry name" value="FERREDOXIN SUBUNIT OF PYRUVATE:FLAVODOXIN OXIDOREDUCTASE-RELATED"/>
    <property type="match status" value="1"/>
</dbReference>
<evidence type="ECO:0000259" key="4">
    <source>
        <dbReference type="PROSITE" id="PS51379"/>
    </source>
</evidence>
<evidence type="ECO:0000256" key="1">
    <source>
        <dbReference type="ARBA" id="ARBA00022723"/>
    </source>
</evidence>
<name>A0A7V4U380_CALAY</name>
<accession>A0A7V4U380</accession>
<evidence type="ECO:0000256" key="3">
    <source>
        <dbReference type="ARBA" id="ARBA00023014"/>
    </source>
</evidence>
<proteinExistence type="predicted"/>
<dbReference type="Proteomes" id="UP000885779">
    <property type="component" value="Unassembled WGS sequence"/>
</dbReference>
<evidence type="ECO:0000313" key="5">
    <source>
        <dbReference type="EMBL" id="HGY57180.1"/>
    </source>
</evidence>
<comment type="caution">
    <text evidence="5">The sequence shown here is derived from an EMBL/GenBank/DDBJ whole genome shotgun (WGS) entry which is preliminary data.</text>
</comment>
<dbReference type="Pfam" id="PF12838">
    <property type="entry name" value="Fer4_7"/>
    <property type="match status" value="1"/>
</dbReference>
<dbReference type="SUPFAM" id="SSF54862">
    <property type="entry name" value="4Fe-4S ferredoxins"/>
    <property type="match status" value="1"/>
</dbReference>
<feature type="domain" description="4Fe-4S ferredoxin-type" evidence="4">
    <location>
        <begin position="45"/>
        <end position="75"/>
    </location>
</feature>
<keyword evidence="1" id="KW-0479">Metal-binding</keyword>
<organism evidence="5">
    <name type="scientific">Caldithrix abyssi</name>
    <dbReference type="NCBI Taxonomy" id="187145"/>
    <lineage>
        <taxon>Bacteria</taxon>
        <taxon>Pseudomonadati</taxon>
        <taxon>Calditrichota</taxon>
        <taxon>Calditrichia</taxon>
        <taxon>Calditrichales</taxon>
        <taxon>Calditrichaceae</taxon>
        <taxon>Caldithrix</taxon>
    </lineage>
</organism>
<dbReference type="PANTHER" id="PTHR43122:SF2">
    <property type="entry name" value="FERREDOXIN SUBUNIT OF PYRUVATE:FLAVODOXIN OXIDOREDUCTASE"/>
    <property type="match status" value="1"/>
</dbReference>
<evidence type="ECO:0000256" key="2">
    <source>
        <dbReference type="ARBA" id="ARBA00023004"/>
    </source>
</evidence>
<dbReference type="InterPro" id="IPR017900">
    <property type="entry name" value="4Fe4S_Fe_S_CS"/>
</dbReference>
<protein>
    <submittedName>
        <fullName evidence="5">4Fe-4S dicluster domain-containing protein</fullName>
    </submittedName>
</protein>
<dbReference type="GO" id="GO:0051536">
    <property type="term" value="F:iron-sulfur cluster binding"/>
    <property type="evidence" value="ECO:0007669"/>
    <property type="project" value="UniProtKB-KW"/>
</dbReference>
<dbReference type="InterPro" id="IPR017896">
    <property type="entry name" value="4Fe4S_Fe-S-bd"/>
</dbReference>
<reference evidence="5" key="1">
    <citation type="journal article" date="2020" name="mSystems">
        <title>Genome- and Community-Level Interaction Insights into Carbon Utilization and Element Cycling Functions of Hydrothermarchaeota in Hydrothermal Sediment.</title>
        <authorList>
            <person name="Zhou Z."/>
            <person name="Liu Y."/>
            <person name="Xu W."/>
            <person name="Pan J."/>
            <person name="Luo Z.H."/>
            <person name="Li M."/>
        </authorList>
    </citation>
    <scope>NUCLEOTIDE SEQUENCE [LARGE SCALE GENOMIC DNA]</scope>
    <source>
        <strain evidence="5">HyVt-577</strain>
    </source>
</reference>
<dbReference type="AlphaFoldDB" id="A0A7V4U380"/>
<dbReference type="GO" id="GO:0046872">
    <property type="term" value="F:metal ion binding"/>
    <property type="evidence" value="ECO:0007669"/>
    <property type="project" value="UniProtKB-KW"/>
</dbReference>
<dbReference type="PROSITE" id="PS51379">
    <property type="entry name" value="4FE4S_FER_2"/>
    <property type="match status" value="2"/>
</dbReference>
<gene>
    <name evidence="5" type="ORF">ENK44_15840</name>
</gene>
<keyword evidence="2" id="KW-0408">Iron</keyword>
<dbReference type="Gene3D" id="3.30.70.20">
    <property type="match status" value="1"/>
</dbReference>
<dbReference type="PROSITE" id="PS00198">
    <property type="entry name" value="4FE4S_FER_1"/>
    <property type="match status" value="1"/>
</dbReference>